<name>A0ABQ9I5D1_9NEOP</name>
<proteinExistence type="predicted"/>
<comment type="caution">
    <text evidence="1">The sequence shown here is derived from an EMBL/GenBank/DDBJ whole genome shotgun (WGS) entry which is preliminary data.</text>
</comment>
<keyword evidence="2" id="KW-1185">Reference proteome</keyword>
<dbReference type="Proteomes" id="UP001159363">
    <property type="component" value="Chromosome 2"/>
</dbReference>
<sequence>MWQVWPALAVIGGVDRGLRVGGHCLHKPSGRKATVLGTLKQGLSSIKLQWNDIDASIRYDQPHNHY</sequence>
<protein>
    <submittedName>
        <fullName evidence="1">Uncharacterized protein</fullName>
    </submittedName>
</protein>
<accession>A0ABQ9I5D1</accession>
<reference evidence="1 2" key="1">
    <citation type="submission" date="2023-02" db="EMBL/GenBank/DDBJ databases">
        <title>LHISI_Scaffold_Assembly.</title>
        <authorList>
            <person name="Stuart O.P."/>
            <person name="Cleave R."/>
            <person name="Magrath M.J.L."/>
            <person name="Mikheyev A.S."/>
        </authorList>
    </citation>
    <scope>NUCLEOTIDE SEQUENCE [LARGE SCALE GENOMIC DNA]</scope>
    <source>
        <strain evidence="1">Daus_M_001</strain>
        <tissue evidence="1">Leg muscle</tissue>
    </source>
</reference>
<gene>
    <name evidence="1" type="ORF">PR048_004018</name>
</gene>
<organism evidence="1 2">
    <name type="scientific">Dryococelus australis</name>
    <dbReference type="NCBI Taxonomy" id="614101"/>
    <lineage>
        <taxon>Eukaryota</taxon>
        <taxon>Metazoa</taxon>
        <taxon>Ecdysozoa</taxon>
        <taxon>Arthropoda</taxon>
        <taxon>Hexapoda</taxon>
        <taxon>Insecta</taxon>
        <taxon>Pterygota</taxon>
        <taxon>Neoptera</taxon>
        <taxon>Polyneoptera</taxon>
        <taxon>Phasmatodea</taxon>
        <taxon>Verophasmatodea</taxon>
        <taxon>Anareolatae</taxon>
        <taxon>Phasmatidae</taxon>
        <taxon>Eurycanthinae</taxon>
        <taxon>Dryococelus</taxon>
    </lineage>
</organism>
<evidence type="ECO:0000313" key="1">
    <source>
        <dbReference type="EMBL" id="KAJ8891490.1"/>
    </source>
</evidence>
<dbReference type="EMBL" id="JARBHB010000002">
    <property type="protein sequence ID" value="KAJ8891490.1"/>
    <property type="molecule type" value="Genomic_DNA"/>
</dbReference>
<evidence type="ECO:0000313" key="2">
    <source>
        <dbReference type="Proteomes" id="UP001159363"/>
    </source>
</evidence>